<dbReference type="Gene3D" id="3.40.50.1000">
    <property type="entry name" value="HAD superfamily/HAD-like"/>
    <property type="match status" value="1"/>
</dbReference>
<comment type="cofactor">
    <cofactor evidence="1">
        <name>Mg(2+)</name>
        <dbReference type="ChEBI" id="CHEBI:18420"/>
    </cofactor>
</comment>
<dbReference type="NCBIfam" id="TIGR01549">
    <property type="entry name" value="HAD-SF-IA-v1"/>
    <property type="match status" value="1"/>
</dbReference>
<dbReference type="SFLD" id="SFLDS00003">
    <property type="entry name" value="Haloacid_Dehalogenase"/>
    <property type="match status" value="1"/>
</dbReference>
<dbReference type="RefSeq" id="WP_255924012.1">
    <property type="nucleotide sequence ID" value="NZ_JANFNG010000046.1"/>
</dbReference>
<dbReference type="InterPro" id="IPR006439">
    <property type="entry name" value="HAD-SF_hydro_IA"/>
</dbReference>
<name>A0ABT1Q4W7_9ACTN</name>
<dbReference type="PANTHER" id="PTHR46470">
    <property type="entry name" value="N-ACYLNEURAMINATE-9-PHOSPHATASE"/>
    <property type="match status" value="1"/>
</dbReference>
<dbReference type="SUPFAM" id="SSF56784">
    <property type="entry name" value="HAD-like"/>
    <property type="match status" value="1"/>
</dbReference>
<comment type="caution">
    <text evidence="4">The sequence shown here is derived from an EMBL/GenBank/DDBJ whole genome shotgun (WGS) entry which is preliminary data.</text>
</comment>
<keyword evidence="3" id="KW-0460">Magnesium</keyword>
<dbReference type="PANTHER" id="PTHR46470:SF4">
    <property type="entry name" value="5-AMINO-6-(5-PHOSPHO-D-RIBITYLAMINO)URACIL PHOSPHATASE YIGB"/>
    <property type="match status" value="1"/>
</dbReference>
<keyword evidence="5" id="KW-1185">Reference proteome</keyword>
<dbReference type="GO" id="GO:0016787">
    <property type="term" value="F:hydrolase activity"/>
    <property type="evidence" value="ECO:0007669"/>
    <property type="project" value="UniProtKB-KW"/>
</dbReference>
<reference evidence="4" key="1">
    <citation type="submission" date="2022-06" db="EMBL/GenBank/DDBJ databases">
        <title>Draft genome sequence of Streptomyces sp. RB6PN25 isolated from peat swamp forest in Thailand.</title>
        <authorList>
            <person name="Duangmal K."/>
            <person name="Klaysubun C."/>
        </authorList>
    </citation>
    <scope>NUCLEOTIDE SEQUENCE</scope>
    <source>
        <strain evidence="4">RB6PN25</strain>
    </source>
</reference>
<proteinExistence type="predicted"/>
<evidence type="ECO:0000256" key="3">
    <source>
        <dbReference type="ARBA" id="ARBA00022842"/>
    </source>
</evidence>
<evidence type="ECO:0000256" key="2">
    <source>
        <dbReference type="ARBA" id="ARBA00022801"/>
    </source>
</evidence>
<dbReference type="Gene3D" id="1.10.150.240">
    <property type="entry name" value="Putative phosphatase, domain 2"/>
    <property type="match status" value="1"/>
</dbReference>
<dbReference type="InterPro" id="IPR023198">
    <property type="entry name" value="PGP-like_dom2"/>
</dbReference>
<keyword evidence="2 4" id="KW-0378">Hydrolase</keyword>
<dbReference type="SFLD" id="SFLDG01129">
    <property type="entry name" value="C1.5:_HAD__Beta-PGM__Phosphata"/>
    <property type="match status" value="1"/>
</dbReference>
<dbReference type="InterPro" id="IPR051400">
    <property type="entry name" value="HAD-like_hydrolase"/>
</dbReference>
<dbReference type="InterPro" id="IPR036412">
    <property type="entry name" value="HAD-like_sf"/>
</dbReference>
<gene>
    <name evidence="4" type="ORF">NGB36_31255</name>
</gene>
<dbReference type="PRINTS" id="PR00413">
    <property type="entry name" value="HADHALOGNASE"/>
</dbReference>
<dbReference type="InterPro" id="IPR023214">
    <property type="entry name" value="HAD_sf"/>
</dbReference>
<evidence type="ECO:0000313" key="4">
    <source>
        <dbReference type="EMBL" id="MCQ4084924.1"/>
    </source>
</evidence>
<organism evidence="4 5">
    <name type="scientific">Streptomyces humicola</name>
    <dbReference type="NCBI Taxonomy" id="2953240"/>
    <lineage>
        <taxon>Bacteria</taxon>
        <taxon>Bacillati</taxon>
        <taxon>Actinomycetota</taxon>
        <taxon>Actinomycetes</taxon>
        <taxon>Kitasatosporales</taxon>
        <taxon>Streptomycetaceae</taxon>
        <taxon>Streptomyces</taxon>
    </lineage>
</organism>
<accession>A0ABT1Q4W7</accession>
<evidence type="ECO:0000313" key="5">
    <source>
        <dbReference type="Proteomes" id="UP001057702"/>
    </source>
</evidence>
<sequence length="229" mass="25355">MRIRAVLWDVDDTLFDYSSADRAGVLGHLETEGLLAGFDSPEQALRAWRGVMEAQYARFLAGEIGFQEQRRARVRAFLGKPFPDAEADAWFGRYLGHFEAAWALFPDAVPALDALTPRYRHGVLSNSSVAMQQRKLRALGVRERFECLVCSDELGHAKPDPRAFLAACEELRLPPRQVAYVGDRPDVDARAADEAGLFGVWVDRTGAGGADGAGVRRIVGLRELTRILE</sequence>
<dbReference type="Pfam" id="PF00702">
    <property type="entry name" value="Hydrolase"/>
    <property type="match status" value="1"/>
</dbReference>
<protein>
    <submittedName>
        <fullName evidence="4">HAD family hydrolase</fullName>
    </submittedName>
</protein>
<dbReference type="EMBL" id="JANFNG010000046">
    <property type="protein sequence ID" value="MCQ4084924.1"/>
    <property type="molecule type" value="Genomic_DNA"/>
</dbReference>
<dbReference type="Proteomes" id="UP001057702">
    <property type="component" value="Unassembled WGS sequence"/>
</dbReference>
<evidence type="ECO:0000256" key="1">
    <source>
        <dbReference type="ARBA" id="ARBA00001946"/>
    </source>
</evidence>